<evidence type="ECO:0000313" key="2">
    <source>
        <dbReference type="Proteomes" id="UP001153069"/>
    </source>
</evidence>
<proteinExistence type="predicted"/>
<keyword evidence="2" id="KW-1185">Reference proteome</keyword>
<name>A0A9N8H2K0_9STRA</name>
<comment type="caution">
    <text evidence="1">The sequence shown here is derived from an EMBL/GenBank/DDBJ whole genome shotgun (WGS) entry which is preliminary data.</text>
</comment>
<sequence length="164" mass="17756">MNQASGRQAACATDTTGVPVCRESKDDLWRQWAHGARKRSVKSLLEDEDPDEERVQSVEQHMYLPAVATSTPQAEDDRDDFLPALLSFEAPFRAAPGAGAGSGGTPHGAAQEMQLSLASNFGNWPAMVATRDFTKGAKQRKNNGTAIELGHPPRCTKITVIHRS</sequence>
<accession>A0A9N8H2K0</accession>
<protein>
    <submittedName>
        <fullName evidence="1">Uncharacterized protein</fullName>
    </submittedName>
</protein>
<dbReference type="AlphaFoldDB" id="A0A9N8H2K0"/>
<dbReference type="EMBL" id="CAICTM010000010">
    <property type="protein sequence ID" value="CAB9496840.1"/>
    <property type="molecule type" value="Genomic_DNA"/>
</dbReference>
<organism evidence="1 2">
    <name type="scientific">Seminavis robusta</name>
    <dbReference type="NCBI Taxonomy" id="568900"/>
    <lineage>
        <taxon>Eukaryota</taxon>
        <taxon>Sar</taxon>
        <taxon>Stramenopiles</taxon>
        <taxon>Ochrophyta</taxon>
        <taxon>Bacillariophyta</taxon>
        <taxon>Bacillariophyceae</taxon>
        <taxon>Bacillariophycidae</taxon>
        <taxon>Naviculales</taxon>
        <taxon>Naviculaceae</taxon>
        <taxon>Seminavis</taxon>
    </lineage>
</organism>
<dbReference type="Proteomes" id="UP001153069">
    <property type="component" value="Unassembled WGS sequence"/>
</dbReference>
<reference evidence="1" key="1">
    <citation type="submission" date="2020-06" db="EMBL/GenBank/DDBJ databases">
        <authorList>
            <consortium name="Plant Systems Biology data submission"/>
        </authorList>
    </citation>
    <scope>NUCLEOTIDE SEQUENCE</scope>
    <source>
        <strain evidence="1">D6</strain>
    </source>
</reference>
<evidence type="ECO:0000313" key="1">
    <source>
        <dbReference type="EMBL" id="CAB9496840.1"/>
    </source>
</evidence>
<gene>
    <name evidence="1" type="ORF">SEMRO_10_G008041.1</name>
</gene>